<dbReference type="AlphaFoldDB" id="A0A2P7BV64"/>
<organism evidence="1 2">
    <name type="scientific">Phyllobacterium brassicacearum</name>
    <dbReference type="NCBI Taxonomy" id="314235"/>
    <lineage>
        <taxon>Bacteria</taxon>
        <taxon>Pseudomonadati</taxon>
        <taxon>Pseudomonadota</taxon>
        <taxon>Alphaproteobacteria</taxon>
        <taxon>Hyphomicrobiales</taxon>
        <taxon>Phyllobacteriaceae</taxon>
        <taxon>Phyllobacterium</taxon>
    </lineage>
</organism>
<gene>
    <name evidence="1" type="ORF">CU102_04290</name>
</gene>
<reference evidence="2" key="1">
    <citation type="submission" date="2017-11" db="EMBL/GenBank/DDBJ databases">
        <authorList>
            <person name="Kuznetsova I."/>
            <person name="Sazanova A."/>
            <person name="Chirak E."/>
            <person name="Safronova V."/>
            <person name="Willems A."/>
        </authorList>
    </citation>
    <scope>NUCLEOTIDE SEQUENCE [LARGE SCALE GENOMIC DNA]</scope>
    <source>
        <strain evidence="2">STM 196</strain>
    </source>
</reference>
<protein>
    <submittedName>
        <fullName evidence="1">Uncharacterized protein</fullName>
    </submittedName>
</protein>
<comment type="caution">
    <text evidence="1">The sequence shown here is derived from an EMBL/GenBank/DDBJ whole genome shotgun (WGS) entry which is preliminary data.</text>
</comment>
<sequence length="88" mass="10335">MRSRHKSKEQVVAHPIYVFSYSTRDWDLMNRAHKRASLLLRRSSSKHEHANRLARKVMDLFDKGMRDEDLISKTAAQLEQEAAGRTRL</sequence>
<proteinExistence type="predicted"/>
<name>A0A2P7BV64_9HYPH</name>
<keyword evidence="2" id="KW-1185">Reference proteome</keyword>
<evidence type="ECO:0000313" key="1">
    <source>
        <dbReference type="EMBL" id="PSH70302.1"/>
    </source>
</evidence>
<evidence type="ECO:0000313" key="2">
    <source>
        <dbReference type="Proteomes" id="UP000241444"/>
    </source>
</evidence>
<accession>A0A2P7BV64</accession>
<dbReference type="Proteomes" id="UP000241444">
    <property type="component" value="Unassembled WGS sequence"/>
</dbReference>
<dbReference type="EMBL" id="PGGO01000002">
    <property type="protein sequence ID" value="PSH70302.1"/>
    <property type="molecule type" value="Genomic_DNA"/>
</dbReference>